<keyword evidence="1" id="KW-1133">Transmembrane helix</keyword>
<reference evidence="2 3" key="1">
    <citation type="submission" date="2019-03" db="EMBL/GenBank/DDBJ databases">
        <title>Genomics of glacier-inhabiting Cryobacterium strains.</title>
        <authorList>
            <person name="Liu Q."/>
            <person name="Xin Y.-H."/>
        </authorList>
    </citation>
    <scope>NUCLEOTIDE SEQUENCE [LARGE SCALE GENOMIC DNA]</scope>
    <source>
        <strain evidence="2 3">Hz16</strain>
    </source>
</reference>
<keyword evidence="1" id="KW-0812">Transmembrane</keyword>
<dbReference type="Proteomes" id="UP000297983">
    <property type="component" value="Unassembled WGS sequence"/>
</dbReference>
<evidence type="ECO:0000313" key="2">
    <source>
        <dbReference type="EMBL" id="TFD72690.1"/>
    </source>
</evidence>
<evidence type="ECO:0008006" key="4">
    <source>
        <dbReference type="Google" id="ProtNLM"/>
    </source>
</evidence>
<feature type="transmembrane region" description="Helical" evidence="1">
    <location>
        <begin position="42"/>
        <end position="65"/>
    </location>
</feature>
<name>A0A4R9AZV6_9MICO</name>
<keyword evidence="1" id="KW-0472">Membrane</keyword>
<dbReference type="InterPro" id="IPR036938">
    <property type="entry name" value="PAP2/HPO_sf"/>
</dbReference>
<dbReference type="SUPFAM" id="SSF48317">
    <property type="entry name" value="Acid phosphatase/Vanadium-dependent haloperoxidase"/>
    <property type="match status" value="1"/>
</dbReference>
<protein>
    <recommendedName>
        <fullName evidence="4">Phosphatase PAP2 family protein</fullName>
    </recommendedName>
</protein>
<dbReference type="RefSeq" id="WP_134550866.1">
    <property type="nucleotide sequence ID" value="NZ_SOHL01000008.1"/>
</dbReference>
<dbReference type="EMBL" id="SOHL01000008">
    <property type="protein sequence ID" value="TFD72690.1"/>
    <property type="molecule type" value="Genomic_DNA"/>
</dbReference>
<sequence length="87" mass="8899">MGIIIVATGHGWRPFLVGAGTAVVLGTAASPVYLGVHHPSDVAMSIVDSIAAASLVNAALMLLMAHLSERRSGLRAGRPYGGISHAR</sequence>
<keyword evidence="3" id="KW-1185">Reference proteome</keyword>
<feature type="transmembrane region" description="Helical" evidence="1">
    <location>
        <begin position="12"/>
        <end position="36"/>
    </location>
</feature>
<proteinExistence type="predicted"/>
<dbReference type="Gene3D" id="1.20.144.10">
    <property type="entry name" value="Phosphatidic acid phosphatase type 2/haloperoxidase"/>
    <property type="match status" value="1"/>
</dbReference>
<evidence type="ECO:0000256" key="1">
    <source>
        <dbReference type="SAM" id="Phobius"/>
    </source>
</evidence>
<gene>
    <name evidence="2" type="ORF">E3T50_05055</name>
</gene>
<accession>A0A4R9AZV6</accession>
<evidence type="ECO:0000313" key="3">
    <source>
        <dbReference type="Proteomes" id="UP000297983"/>
    </source>
</evidence>
<organism evidence="2 3">
    <name type="scientific">Cryobacterium gelidum</name>
    <dbReference type="NCBI Taxonomy" id="1259164"/>
    <lineage>
        <taxon>Bacteria</taxon>
        <taxon>Bacillati</taxon>
        <taxon>Actinomycetota</taxon>
        <taxon>Actinomycetes</taxon>
        <taxon>Micrococcales</taxon>
        <taxon>Microbacteriaceae</taxon>
        <taxon>Cryobacterium</taxon>
    </lineage>
</organism>
<dbReference type="AlphaFoldDB" id="A0A4R9AZV6"/>
<comment type="caution">
    <text evidence="2">The sequence shown here is derived from an EMBL/GenBank/DDBJ whole genome shotgun (WGS) entry which is preliminary data.</text>
</comment>